<dbReference type="AlphaFoldDB" id="A0A4Y2VGG9"/>
<evidence type="ECO:0000313" key="1">
    <source>
        <dbReference type="EMBL" id="GBO23568.1"/>
    </source>
</evidence>
<reference evidence="1 3" key="1">
    <citation type="journal article" date="2019" name="Sci. Rep.">
        <title>Orb-weaving spider Araneus ventricosus genome elucidates the spidroin gene catalogue.</title>
        <authorList>
            <person name="Kono N."/>
            <person name="Nakamura H."/>
            <person name="Ohtoshi R."/>
            <person name="Moran D.A.P."/>
            <person name="Shinohara A."/>
            <person name="Yoshida Y."/>
            <person name="Fujiwara M."/>
            <person name="Mori M."/>
            <person name="Tomita M."/>
            <person name="Arakawa K."/>
        </authorList>
    </citation>
    <scope>NUCLEOTIDE SEQUENCE [LARGE SCALE GENOMIC DNA]</scope>
</reference>
<protein>
    <submittedName>
        <fullName evidence="1">Uncharacterized protein</fullName>
    </submittedName>
</protein>
<dbReference type="EMBL" id="BGPR01046635">
    <property type="protein sequence ID" value="GBO23570.1"/>
    <property type="molecule type" value="Genomic_DNA"/>
</dbReference>
<evidence type="ECO:0000313" key="3">
    <source>
        <dbReference type="Proteomes" id="UP000499080"/>
    </source>
</evidence>
<comment type="caution">
    <text evidence="1">The sequence shown here is derived from an EMBL/GenBank/DDBJ whole genome shotgun (WGS) entry which is preliminary data.</text>
</comment>
<dbReference type="EMBL" id="BGPR01046632">
    <property type="protein sequence ID" value="GBO23568.1"/>
    <property type="molecule type" value="Genomic_DNA"/>
</dbReference>
<sequence>MVGIPSELKSKRKIRATLKEASEKNNALRRLKPRFEDLVNLKLRSYGLSFHEFRPRFVLFRFVRRGRIEVIRGVGYQPSGTGV</sequence>
<proteinExistence type="predicted"/>
<keyword evidence="3" id="KW-1185">Reference proteome</keyword>
<evidence type="ECO:0000313" key="2">
    <source>
        <dbReference type="EMBL" id="GBO23570.1"/>
    </source>
</evidence>
<organism evidence="1 3">
    <name type="scientific">Araneus ventricosus</name>
    <name type="common">Orbweaver spider</name>
    <name type="synonym">Epeira ventricosa</name>
    <dbReference type="NCBI Taxonomy" id="182803"/>
    <lineage>
        <taxon>Eukaryota</taxon>
        <taxon>Metazoa</taxon>
        <taxon>Ecdysozoa</taxon>
        <taxon>Arthropoda</taxon>
        <taxon>Chelicerata</taxon>
        <taxon>Arachnida</taxon>
        <taxon>Araneae</taxon>
        <taxon>Araneomorphae</taxon>
        <taxon>Entelegynae</taxon>
        <taxon>Araneoidea</taxon>
        <taxon>Araneidae</taxon>
        <taxon>Araneus</taxon>
    </lineage>
</organism>
<accession>A0A4Y2VGG9</accession>
<name>A0A4Y2VGG9_ARAVE</name>
<gene>
    <name evidence="2" type="ORF">AVEN_196839_1</name>
    <name evidence="1" type="ORF">AVEN_63935_1</name>
</gene>
<dbReference type="Proteomes" id="UP000499080">
    <property type="component" value="Unassembled WGS sequence"/>
</dbReference>